<dbReference type="GO" id="GO:0060090">
    <property type="term" value="F:molecular adaptor activity"/>
    <property type="evidence" value="ECO:0007669"/>
    <property type="project" value="TreeGrafter"/>
</dbReference>
<dbReference type="GO" id="GO:0099572">
    <property type="term" value="C:postsynaptic specialization"/>
    <property type="evidence" value="ECO:0007669"/>
    <property type="project" value="TreeGrafter"/>
</dbReference>
<name>A0A9J8CYK6_CYPCA</name>
<dbReference type="PANTHER" id="PTHR12353">
    <property type="entry name" value="DISKS LARGE-ASSOCIATED PROTEIN DAP SAP90/PSD-95-ASSOCIATED PROTEIN"/>
    <property type="match status" value="1"/>
</dbReference>
<feature type="compositionally biased region" description="Polar residues" evidence="2">
    <location>
        <begin position="221"/>
        <end position="232"/>
    </location>
</feature>
<dbReference type="GO" id="GO:0023052">
    <property type="term" value="P:signaling"/>
    <property type="evidence" value="ECO:0007669"/>
    <property type="project" value="InterPro"/>
</dbReference>
<feature type="compositionally biased region" description="Basic and acidic residues" evidence="2">
    <location>
        <begin position="990"/>
        <end position="1004"/>
    </location>
</feature>
<evidence type="ECO:0000313" key="3">
    <source>
        <dbReference type="Ensembl" id="ENSCCRP00000170826.1"/>
    </source>
</evidence>
<evidence type="ECO:0000256" key="2">
    <source>
        <dbReference type="SAM" id="MobiDB-lite"/>
    </source>
</evidence>
<organism evidence="3 4">
    <name type="scientific">Cyprinus carpio carpio</name>
    <dbReference type="NCBI Taxonomy" id="630221"/>
    <lineage>
        <taxon>Eukaryota</taxon>
        <taxon>Metazoa</taxon>
        <taxon>Chordata</taxon>
        <taxon>Craniata</taxon>
        <taxon>Vertebrata</taxon>
        <taxon>Euteleostomi</taxon>
        <taxon>Actinopterygii</taxon>
        <taxon>Neopterygii</taxon>
        <taxon>Teleostei</taxon>
        <taxon>Ostariophysi</taxon>
        <taxon>Cypriniformes</taxon>
        <taxon>Cyprinidae</taxon>
        <taxon>Cyprininae</taxon>
        <taxon>Cyprinus</taxon>
    </lineage>
</organism>
<evidence type="ECO:0000256" key="1">
    <source>
        <dbReference type="ARBA" id="ARBA00008839"/>
    </source>
</evidence>
<feature type="region of interest" description="Disordered" evidence="2">
    <location>
        <begin position="221"/>
        <end position="279"/>
    </location>
</feature>
<feature type="compositionally biased region" description="Basic residues" evidence="2">
    <location>
        <begin position="243"/>
        <end position="270"/>
    </location>
</feature>
<sequence>MKIQDQQYSFWSPSRDFNEESSLAPPRNMKGLSGGRVPHQIPTLPPCGLVECEHLHDLHGMHVSDLRHSYLLSPTETYAMDFHHRLSPRSSIHSDCMIMSPVALTSTAPADHISSSTFPRMHYNSQYYDPAAREDCAAITTSATSAAAAAATSASRHGSSKSNRIPTNLLDQFEKQFPLHRDGFHTLQYQRTSAGPGGEQRSESPGRIRHLVHSVQKLFTKSHSLEGSSKMNGTKGDSGGGGSHHHHHGNHHSSKHGSKRSKSKERRHRSGTGGWWSSDDNLDSDSTYRTASALSRHHHEHVGHSYPESMHTHFGDHSLKTSKSNNDVKCSACEGLSMAPEEKYMKRSSWSTLTVSQAKEAYRKSSLNLEKPMMHQDLKPSFRSSHYLQVPQDEWGGYPGIENEDEIPCRRMRSSSYVKAMGDDDSGESDTSPKTSPQKTVRSDALVLKSAMQRPHIDTQSSGYHLQTTRDMRPHPSVSLDPATNFNPPQFRSRNQSYMRAVSTFSQASCVSQVSETEVNGQFESVCESVFSEVESQAVEALDLPGSFRTRSHSYLRAIQAGYSQDDDCLPSMTSSTVTSTLRSTTGIQFRLPAACSVDRTETPTPAVVTYTPDYKKTPPPVPPRSTTKPLISVTAQSSTESMQDAYHEGRPSRGVIWAPDSLGRVIYNSADSLDSAKAVTLTMETASKRLTSAGSYSSVQTCDKAILVSKAEEYLKTPRSSIGIQVEAATDSETDSKGLPQYQSVGIQVEDEKRLGRFKRSNSVTTAVQADLELEGFPSTEDKSLQFGGFHRHSEPSTPTQYNMVRTVRTQGLFSYREDYRPSSGPPSPQPEPWLVEPSLEAAESGRVSPLRHDGSWFMQLLHRETKRMEGWCKDMEREAEEHDLSEEILGKIRSAVGSAHLLMSQKFQQFYWLCQQNLDPSAMPRPTAQDLAGFWDLLQLSIDDVTAKFDELQQIKTNEWRIVESPEKKERKWPPPVTKRPPKGRGAVMRERSLDLQDRQRQEARRRLLAAKRAASFRQSSATERADSIEIYIPEAQTRL</sequence>
<dbReference type="GO" id="GO:0098978">
    <property type="term" value="C:glutamatergic synapse"/>
    <property type="evidence" value="ECO:0007669"/>
    <property type="project" value="TreeGrafter"/>
</dbReference>
<reference evidence="3" key="2">
    <citation type="submission" date="2025-09" db="UniProtKB">
        <authorList>
            <consortium name="Ensembl"/>
        </authorList>
    </citation>
    <scope>IDENTIFICATION</scope>
</reference>
<accession>A0A9J8CYK6</accession>
<dbReference type="AlphaFoldDB" id="A0A9J8CYK6"/>
<feature type="region of interest" description="Disordered" evidence="2">
    <location>
        <begin position="293"/>
        <end position="325"/>
    </location>
</feature>
<reference evidence="3" key="1">
    <citation type="submission" date="2025-08" db="UniProtKB">
        <authorList>
            <consortium name="Ensembl"/>
        </authorList>
    </citation>
    <scope>IDENTIFICATION</scope>
</reference>
<keyword evidence="4" id="KW-1185">Reference proteome</keyword>
<dbReference type="InterPro" id="IPR005026">
    <property type="entry name" value="SAPAP"/>
</dbReference>
<protein>
    <submittedName>
        <fullName evidence="3">Discs, large (Drosophila) homolog-associated protein 2b</fullName>
    </submittedName>
</protein>
<feature type="region of interest" description="Disordered" evidence="2">
    <location>
        <begin position="609"/>
        <end position="630"/>
    </location>
</feature>
<feature type="region of interest" description="Disordered" evidence="2">
    <location>
        <begin position="419"/>
        <end position="475"/>
    </location>
</feature>
<feature type="compositionally biased region" description="Basic and acidic residues" evidence="2">
    <location>
        <begin position="310"/>
        <end position="319"/>
    </location>
</feature>
<dbReference type="Pfam" id="PF03359">
    <property type="entry name" value="GKAP"/>
    <property type="match status" value="1"/>
</dbReference>
<dbReference type="GeneTree" id="ENSGT00940000157913"/>
<dbReference type="OMA" id="HASAKTH"/>
<evidence type="ECO:0000313" key="4">
    <source>
        <dbReference type="Proteomes" id="UP001108240"/>
    </source>
</evidence>
<dbReference type="Proteomes" id="UP001108240">
    <property type="component" value="Unplaced"/>
</dbReference>
<comment type="similarity">
    <text evidence="1">Belongs to the SAPAP family.</text>
</comment>
<feature type="compositionally biased region" description="Polar residues" evidence="2">
    <location>
        <begin position="1"/>
        <end position="12"/>
    </location>
</feature>
<feature type="region of interest" description="Disordered" evidence="2">
    <location>
        <begin position="968"/>
        <end position="1004"/>
    </location>
</feature>
<feature type="compositionally biased region" description="Polar residues" evidence="2">
    <location>
        <begin position="458"/>
        <end position="467"/>
    </location>
</feature>
<feature type="compositionally biased region" description="Polar residues" evidence="2">
    <location>
        <begin position="429"/>
        <end position="440"/>
    </location>
</feature>
<dbReference type="Ensembl" id="ENSCCRT00000136119.1">
    <property type="protein sequence ID" value="ENSCCRP00000170826.1"/>
    <property type="gene ID" value="ENSCCRG00000062934.1"/>
</dbReference>
<feature type="region of interest" description="Disordered" evidence="2">
    <location>
        <begin position="1"/>
        <end position="36"/>
    </location>
</feature>
<proteinExistence type="inferred from homology"/>
<dbReference type="PANTHER" id="PTHR12353:SF3">
    <property type="entry name" value="DISKS LARGE-ASSOCIATED PROTEIN 2"/>
    <property type="match status" value="1"/>
</dbReference>